<evidence type="ECO:0000256" key="1">
    <source>
        <dbReference type="ARBA" id="ARBA00005428"/>
    </source>
</evidence>
<dbReference type="InterPro" id="IPR003735">
    <property type="entry name" value="Metal_Tscrpt_repr"/>
</dbReference>
<reference evidence="4 5" key="1">
    <citation type="submission" date="2024-10" db="EMBL/GenBank/DDBJ databases">
        <title>The Natural Products Discovery Center: Release of the First 8490 Sequenced Strains for Exploring Actinobacteria Biosynthetic Diversity.</title>
        <authorList>
            <person name="Kalkreuter E."/>
            <person name="Kautsar S.A."/>
            <person name="Yang D."/>
            <person name="Bader C.D."/>
            <person name="Teijaro C.N."/>
            <person name="Fluegel L."/>
            <person name="Davis C.M."/>
            <person name="Simpson J.R."/>
            <person name="Lauterbach L."/>
            <person name="Steele A.D."/>
            <person name="Gui C."/>
            <person name="Meng S."/>
            <person name="Li G."/>
            <person name="Viehrig K."/>
            <person name="Ye F."/>
            <person name="Su P."/>
            <person name="Kiefer A.F."/>
            <person name="Nichols A."/>
            <person name="Cepeda A.J."/>
            <person name="Yan W."/>
            <person name="Fan B."/>
            <person name="Jiang Y."/>
            <person name="Adhikari A."/>
            <person name="Zheng C.-J."/>
            <person name="Schuster L."/>
            <person name="Cowan T.M."/>
            <person name="Smanski M.J."/>
            <person name="Chevrette M.G."/>
            <person name="De Carvalho L.P.S."/>
            <person name="Shen B."/>
        </authorList>
    </citation>
    <scope>NUCLEOTIDE SEQUENCE [LARGE SCALE GENOMIC DNA]</scope>
    <source>
        <strain evidence="4 5">NPDC002593</strain>
    </source>
</reference>
<dbReference type="PANTHER" id="PTHR33677:SF3">
    <property type="entry name" value="COPPER-SENSING TRANSCRIPTIONAL REPRESSOR RICR"/>
    <property type="match status" value="1"/>
</dbReference>
<sequence>MTEDDITTAETTSGHDHAGHGYITAKDDYLKRLRRIEGQARGLQRMVEQEQYCIDILTQVSAMTKALQAVAMGLLEDHISHCVVDAAVRGGPEADEKIKEATDAIARLVRS</sequence>
<accession>A0ABW6RRM8</accession>
<name>A0ABW6RRM8_9NOCA</name>
<gene>
    <name evidence="4" type="ORF">ACFYXQ_02630</name>
</gene>
<comment type="similarity">
    <text evidence="1">Belongs to the CsoR family.</text>
</comment>
<protein>
    <submittedName>
        <fullName evidence="4">Metal-sensitive transcriptional regulator</fullName>
    </submittedName>
</protein>
<organism evidence="4 5">
    <name type="scientific">Nocardia jiangxiensis</name>
    <dbReference type="NCBI Taxonomy" id="282685"/>
    <lineage>
        <taxon>Bacteria</taxon>
        <taxon>Bacillati</taxon>
        <taxon>Actinomycetota</taxon>
        <taxon>Actinomycetes</taxon>
        <taxon>Mycobacteriales</taxon>
        <taxon>Nocardiaceae</taxon>
        <taxon>Nocardia</taxon>
    </lineage>
</organism>
<comment type="caution">
    <text evidence="4">The sequence shown here is derived from an EMBL/GenBank/DDBJ whole genome shotgun (WGS) entry which is preliminary data.</text>
</comment>
<dbReference type="PANTHER" id="PTHR33677">
    <property type="entry name" value="TRANSCRIPTIONAL REPRESSOR FRMR-RELATED"/>
    <property type="match status" value="1"/>
</dbReference>
<keyword evidence="5" id="KW-1185">Reference proteome</keyword>
<evidence type="ECO:0000313" key="5">
    <source>
        <dbReference type="Proteomes" id="UP001601992"/>
    </source>
</evidence>
<dbReference type="Proteomes" id="UP001601992">
    <property type="component" value="Unassembled WGS sequence"/>
</dbReference>
<dbReference type="InterPro" id="IPR038390">
    <property type="entry name" value="Metal_Tscrpt_repr_sf"/>
</dbReference>
<feature type="region of interest" description="Disordered" evidence="3">
    <location>
        <begin position="1"/>
        <end position="21"/>
    </location>
</feature>
<evidence type="ECO:0000256" key="3">
    <source>
        <dbReference type="SAM" id="MobiDB-lite"/>
    </source>
</evidence>
<dbReference type="EMBL" id="JBIAQY010000001">
    <property type="protein sequence ID" value="MFF3566657.1"/>
    <property type="molecule type" value="Genomic_DNA"/>
</dbReference>
<proteinExistence type="inferred from homology"/>
<keyword evidence="2" id="KW-0186">Copper</keyword>
<evidence type="ECO:0000313" key="4">
    <source>
        <dbReference type="EMBL" id="MFF3566657.1"/>
    </source>
</evidence>
<dbReference type="RefSeq" id="WP_372460088.1">
    <property type="nucleotide sequence ID" value="NZ_JBIAQY010000001.1"/>
</dbReference>
<dbReference type="Gene3D" id="1.20.58.1000">
    <property type="entry name" value="Metal-sensitive repressor, helix protomer"/>
    <property type="match status" value="1"/>
</dbReference>
<evidence type="ECO:0000256" key="2">
    <source>
        <dbReference type="ARBA" id="ARBA00023008"/>
    </source>
</evidence>
<dbReference type="CDD" id="cd10148">
    <property type="entry name" value="CsoR-like_DUF156"/>
    <property type="match status" value="1"/>
</dbReference>
<dbReference type="Pfam" id="PF02583">
    <property type="entry name" value="Trns_repr_metal"/>
    <property type="match status" value="1"/>
</dbReference>